<dbReference type="EMBL" id="JAGIOJ010000001">
    <property type="protein sequence ID" value="MBP2397866.1"/>
    <property type="molecule type" value="Genomic_DNA"/>
</dbReference>
<feature type="transmembrane region" description="Helical" evidence="5">
    <location>
        <begin position="101"/>
        <end position="119"/>
    </location>
</feature>
<name>A0ABS4XMY7_GLUPR</name>
<dbReference type="PANTHER" id="PTHR42770">
    <property type="entry name" value="AMINO ACID TRANSPORTER-RELATED"/>
    <property type="match status" value="1"/>
</dbReference>
<feature type="transmembrane region" description="Helical" evidence="5">
    <location>
        <begin position="462"/>
        <end position="481"/>
    </location>
</feature>
<keyword evidence="3 5" id="KW-1133">Transmembrane helix</keyword>
<evidence type="ECO:0000256" key="4">
    <source>
        <dbReference type="ARBA" id="ARBA00023136"/>
    </source>
</evidence>
<dbReference type="Pfam" id="PF00324">
    <property type="entry name" value="AA_permease"/>
    <property type="match status" value="1"/>
</dbReference>
<evidence type="ECO:0000313" key="8">
    <source>
        <dbReference type="Proteomes" id="UP001195422"/>
    </source>
</evidence>
<feature type="transmembrane region" description="Helical" evidence="5">
    <location>
        <begin position="204"/>
        <end position="225"/>
    </location>
</feature>
<gene>
    <name evidence="7" type="ORF">JOF39_000947</name>
</gene>
<comment type="caution">
    <text evidence="7">The sequence shown here is derived from an EMBL/GenBank/DDBJ whole genome shotgun (WGS) entry which is preliminary data.</text>
</comment>
<evidence type="ECO:0000313" key="7">
    <source>
        <dbReference type="EMBL" id="MBP2397866.1"/>
    </source>
</evidence>
<keyword evidence="4 5" id="KW-0472">Membrane</keyword>
<dbReference type="InterPro" id="IPR050367">
    <property type="entry name" value="APC_superfamily"/>
</dbReference>
<protein>
    <submittedName>
        <fullName evidence="7">Amino acid transporter</fullName>
    </submittedName>
</protein>
<organism evidence="7 8">
    <name type="scientific">Glutamicibacter protophormiae</name>
    <name type="common">Brevibacterium protophormiae</name>
    <dbReference type="NCBI Taxonomy" id="37930"/>
    <lineage>
        <taxon>Bacteria</taxon>
        <taxon>Bacillati</taxon>
        <taxon>Actinomycetota</taxon>
        <taxon>Actinomycetes</taxon>
        <taxon>Micrococcales</taxon>
        <taxon>Micrococcaceae</taxon>
        <taxon>Glutamicibacter</taxon>
    </lineage>
</organism>
<evidence type="ECO:0000256" key="2">
    <source>
        <dbReference type="ARBA" id="ARBA00022692"/>
    </source>
</evidence>
<dbReference type="Proteomes" id="UP001195422">
    <property type="component" value="Unassembled WGS sequence"/>
</dbReference>
<reference evidence="7 8" key="1">
    <citation type="submission" date="2021-03" db="EMBL/GenBank/DDBJ databases">
        <title>Sequencing the genomes of 1000 actinobacteria strains.</title>
        <authorList>
            <person name="Klenk H.-P."/>
        </authorList>
    </citation>
    <scope>NUCLEOTIDE SEQUENCE [LARGE SCALE GENOMIC DNA]</scope>
    <source>
        <strain evidence="7 8">DSM 20168</strain>
    </source>
</reference>
<accession>A0ABS4XMY7</accession>
<dbReference type="InterPro" id="IPR004841">
    <property type="entry name" value="AA-permease/SLC12A_dom"/>
</dbReference>
<dbReference type="PIRSF" id="PIRSF006060">
    <property type="entry name" value="AA_transporter"/>
    <property type="match status" value="1"/>
</dbReference>
<evidence type="ECO:0000259" key="6">
    <source>
        <dbReference type="Pfam" id="PF00324"/>
    </source>
</evidence>
<feature type="transmembrane region" description="Helical" evidence="5">
    <location>
        <begin position="140"/>
        <end position="166"/>
    </location>
</feature>
<evidence type="ECO:0000256" key="1">
    <source>
        <dbReference type="ARBA" id="ARBA00004141"/>
    </source>
</evidence>
<feature type="transmembrane region" description="Helical" evidence="5">
    <location>
        <begin position="439"/>
        <end position="456"/>
    </location>
</feature>
<feature type="transmembrane region" description="Helical" evidence="5">
    <location>
        <begin position="406"/>
        <end position="427"/>
    </location>
</feature>
<proteinExistence type="predicted"/>
<feature type="transmembrane region" description="Helical" evidence="5">
    <location>
        <begin position="178"/>
        <end position="197"/>
    </location>
</feature>
<dbReference type="Gene3D" id="1.20.1740.10">
    <property type="entry name" value="Amino acid/polyamine transporter I"/>
    <property type="match status" value="1"/>
</dbReference>
<comment type="subcellular location">
    <subcellularLocation>
        <location evidence="1">Membrane</location>
        <topology evidence="1">Multi-pass membrane protein</topology>
    </subcellularLocation>
</comment>
<feature type="transmembrane region" description="Helical" evidence="5">
    <location>
        <begin position="70"/>
        <end position="89"/>
    </location>
</feature>
<dbReference type="PANTHER" id="PTHR42770:SF8">
    <property type="entry name" value="PUTRESCINE IMPORTER PUUP"/>
    <property type="match status" value="1"/>
</dbReference>
<feature type="transmembrane region" description="Helical" evidence="5">
    <location>
        <begin position="383"/>
        <end position="400"/>
    </location>
</feature>
<keyword evidence="8" id="KW-1185">Reference proteome</keyword>
<evidence type="ECO:0000256" key="3">
    <source>
        <dbReference type="ARBA" id="ARBA00022989"/>
    </source>
</evidence>
<sequence length="496" mass="53747">MRQVTPVTTFSERSSFKSGPWLPAPALLAGALCRVADGKVPIMSKSLLKPPGGAVLATDQMNRVLGLPNLVLFGMVYMVPLTIFSTYGIVTEITGGRLPLAYLITMVAMIFTARSYGLMSRAFPVGGSAYVYTQRSFGPNIGFMAGWALLLDYLFLPMINYLLLGIYMHEFFPAVPPWAFMLAGMVVVTVLNVVGIVSVARTNIVIIGFQFLFIILFVIFSVAYLKEQASVDLWAPFRGNGELGGFAPLAAGAAILCLSFLGFDSITTFAEEAHNPKRDMPRAILLTTLICGLMFVGLAYLSHLVYPGHEFENADSASIQVIFAAGGDFLTIFFTAGFICGALGSALISQASVARILYSMGRDGVLPRKVFGYLHPRFKTPTFVILIVSLISLTSLFASLEMVSAMISFGALVAFSAVNLAVIKYYFLAHRQRGLASTVNYLLLPLVGLCLTIWLWTSLSPLSLQIGLAWIVLGLAYLGYVTGGFKRKAPMLDLSE</sequence>
<feature type="transmembrane region" description="Helical" evidence="5">
    <location>
        <begin position="321"/>
        <end position="348"/>
    </location>
</feature>
<evidence type="ECO:0000256" key="5">
    <source>
        <dbReference type="SAM" id="Phobius"/>
    </source>
</evidence>
<keyword evidence="2 5" id="KW-0812">Transmembrane</keyword>
<feature type="transmembrane region" description="Helical" evidence="5">
    <location>
        <begin position="283"/>
        <end position="301"/>
    </location>
</feature>
<feature type="domain" description="Amino acid permease/ SLC12A" evidence="6">
    <location>
        <begin position="71"/>
        <end position="457"/>
    </location>
</feature>
<feature type="transmembrane region" description="Helical" evidence="5">
    <location>
        <begin position="245"/>
        <end position="263"/>
    </location>
</feature>